<evidence type="ECO:0000256" key="8">
    <source>
        <dbReference type="ARBA" id="ARBA00022723"/>
    </source>
</evidence>
<dbReference type="Gene3D" id="3.20.20.20">
    <property type="entry name" value="Dihydropteroate synthase-like"/>
    <property type="match status" value="1"/>
</dbReference>
<keyword evidence="7 13" id="KW-0808">Transferase</keyword>
<accession>A0A6L5Y2T8</accession>
<dbReference type="InterPro" id="IPR045031">
    <property type="entry name" value="DHP_synth-like"/>
</dbReference>
<comment type="catalytic activity">
    <reaction evidence="1">
        <text>(7,8-dihydropterin-6-yl)methyl diphosphate + 4-aminobenzoate = 7,8-dihydropteroate + diphosphate</text>
        <dbReference type="Rhea" id="RHEA:19949"/>
        <dbReference type="ChEBI" id="CHEBI:17836"/>
        <dbReference type="ChEBI" id="CHEBI:17839"/>
        <dbReference type="ChEBI" id="CHEBI:33019"/>
        <dbReference type="ChEBI" id="CHEBI:72950"/>
        <dbReference type="EC" id="2.5.1.15"/>
    </reaction>
</comment>
<dbReference type="PANTHER" id="PTHR20941:SF1">
    <property type="entry name" value="FOLIC ACID SYNTHESIS PROTEIN FOL1"/>
    <property type="match status" value="1"/>
</dbReference>
<dbReference type="Pfam" id="PF00809">
    <property type="entry name" value="Pterin_bind"/>
    <property type="match status" value="1"/>
</dbReference>
<comment type="similarity">
    <text evidence="4 13">Belongs to the DHPS family.</text>
</comment>
<dbReference type="EC" id="2.5.1.15" evidence="5 13"/>
<dbReference type="InterPro" id="IPR006390">
    <property type="entry name" value="DHP_synth_dom"/>
</dbReference>
<dbReference type="InterPro" id="IPR011005">
    <property type="entry name" value="Dihydropteroate_synth-like_sf"/>
</dbReference>
<comment type="pathway">
    <text evidence="3 13">Cofactor biosynthesis; tetrahydrofolate biosynthesis; 7,8-dihydrofolate from 2-amino-4-hydroxy-6-hydroxymethyl-7,8-dihydropteridine diphosphate and 4-aminobenzoate: step 1/2.</text>
</comment>
<keyword evidence="9 13" id="KW-0460">Magnesium</keyword>
<dbReference type="RefSeq" id="WP_154519831.1">
    <property type="nucleotide sequence ID" value="NZ_VUMT01000018.1"/>
</dbReference>
<comment type="cofactor">
    <cofactor evidence="2 13">
        <name>Mg(2+)</name>
        <dbReference type="ChEBI" id="CHEBI:18420"/>
    </cofactor>
</comment>
<evidence type="ECO:0000256" key="6">
    <source>
        <dbReference type="ARBA" id="ARBA00016919"/>
    </source>
</evidence>
<evidence type="ECO:0000259" key="14">
    <source>
        <dbReference type="PROSITE" id="PS50972"/>
    </source>
</evidence>
<organism evidence="15 16">
    <name type="scientific">Velocimicrobium porci</name>
    <dbReference type="NCBI Taxonomy" id="2606634"/>
    <lineage>
        <taxon>Bacteria</taxon>
        <taxon>Bacillati</taxon>
        <taxon>Bacillota</taxon>
        <taxon>Clostridia</taxon>
        <taxon>Lachnospirales</taxon>
        <taxon>Lachnospiraceae</taxon>
        <taxon>Velocimicrobium</taxon>
    </lineage>
</organism>
<proteinExistence type="inferred from homology"/>
<evidence type="ECO:0000256" key="1">
    <source>
        <dbReference type="ARBA" id="ARBA00000012"/>
    </source>
</evidence>
<dbReference type="AlphaFoldDB" id="A0A6L5Y2T8"/>
<reference evidence="15 16" key="1">
    <citation type="submission" date="2019-08" db="EMBL/GenBank/DDBJ databases">
        <title>In-depth cultivation of the pig gut microbiome towards novel bacterial diversity and tailored functional studies.</title>
        <authorList>
            <person name="Wylensek D."/>
            <person name="Hitch T.C.A."/>
            <person name="Clavel T."/>
        </authorList>
    </citation>
    <scope>NUCLEOTIDE SEQUENCE [LARGE SCALE GENOMIC DNA]</scope>
    <source>
        <strain evidence="15 16">WCA-693-APC-MOT-I</strain>
    </source>
</reference>
<dbReference type="GO" id="GO:0046872">
    <property type="term" value="F:metal ion binding"/>
    <property type="evidence" value="ECO:0007669"/>
    <property type="project" value="UniProtKB-KW"/>
</dbReference>
<gene>
    <name evidence="15" type="primary">folP</name>
    <name evidence="15" type="ORF">FYJ58_11180</name>
</gene>
<dbReference type="GO" id="GO:0005829">
    <property type="term" value="C:cytosol"/>
    <property type="evidence" value="ECO:0007669"/>
    <property type="project" value="TreeGrafter"/>
</dbReference>
<dbReference type="PROSITE" id="PS50972">
    <property type="entry name" value="PTERIN_BINDING"/>
    <property type="match status" value="1"/>
</dbReference>
<dbReference type="InterPro" id="IPR000489">
    <property type="entry name" value="Pterin-binding_dom"/>
</dbReference>
<name>A0A6L5Y2T8_9FIRM</name>
<dbReference type="GO" id="GO:0004156">
    <property type="term" value="F:dihydropteroate synthase activity"/>
    <property type="evidence" value="ECO:0007669"/>
    <property type="project" value="UniProtKB-EC"/>
</dbReference>
<evidence type="ECO:0000256" key="9">
    <source>
        <dbReference type="ARBA" id="ARBA00022842"/>
    </source>
</evidence>
<dbReference type="PROSITE" id="PS00792">
    <property type="entry name" value="DHPS_1"/>
    <property type="match status" value="1"/>
</dbReference>
<evidence type="ECO:0000256" key="11">
    <source>
        <dbReference type="ARBA" id="ARBA00030193"/>
    </source>
</evidence>
<evidence type="ECO:0000256" key="7">
    <source>
        <dbReference type="ARBA" id="ARBA00022679"/>
    </source>
</evidence>
<evidence type="ECO:0000256" key="10">
    <source>
        <dbReference type="ARBA" id="ARBA00022909"/>
    </source>
</evidence>
<keyword evidence="10 13" id="KW-0289">Folate biosynthesis</keyword>
<dbReference type="Proteomes" id="UP000482209">
    <property type="component" value="Unassembled WGS sequence"/>
</dbReference>
<evidence type="ECO:0000256" key="5">
    <source>
        <dbReference type="ARBA" id="ARBA00012458"/>
    </source>
</evidence>
<keyword evidence="16" id="KW-1185">Reference proteome</keyword>
<evidence type="ECO:0000256" key="13">
    <source>
        <dbReference type="RuleBase" id="RU361205"/>
    </source>
</evidence>
<dbReference type="PANTHER" id="PTHR20941">
    <property type="entry name" value="FOLATE SYNTHESIS PROTEINS"/>
    <property type="match status" value="1"/>
</dbReference>
<dbReference type="CDD" id="cd00739">
    <property type="entry name" value="DHPS"/>
    <property type="match status" value="1"/>
</dbReference>
<comment type="caution">
    <text evidence="15">The sequence shown here is derived from an EMBL/GenBank/DDBJ whole genome shotgun (WGS) entry which is preliminary data.</text>
</comment>
<comment type="function">
    <text evidence="12 13">Catalyzes the condensation of para-aminobenzoate (pABA) with 6-hydroxymethyl-7,8-dihydropterin diphosphate (DHPt-PP) to form 7,8-dihydropteroate (H2Pte), the immediate precursor of folate derivatives.</text>
</comment>
<dbReference type="UniPathway" id="UPA00077">
    <property type="reaction ID" value="UER00156"/>
</dbReference>
<dbReference type="EMBL" id="VUMT01000018">
    <property type="protein sequence ID" value="MSS64433.1"/>
    <property type="molecule type" value="Genomic_DNA"/>
</dbReference>
<protein>
    <recommendedName>
        <fullName evidence="6 13">Dihydropteroate synthase</fullName>
        <shortName evidence="13">DHPS</shortName>
        <ecNumber evidence="5 13">2.5.1.15</ecNumber>
    </recommendedName>
    <alternativeName>
        <fullName evidence="11 13">Dihydropteroate pyrophosphorylase</fullName>
    </alternativeName>
</protein>
<dbReference type="PROSITE" id="PS00793">
    <property type="entry name" value="DHPS_2"/>
    <property type="match status" value="1"/>
</dbReference>
<keyword evidence="8 13" id="KW-0479">Metal-binding</keyword>
<dbReference type="NCBIfam" id="TIGR01496">
    <property type="entry name" value="DHPS"/>
    <property type="match status" value="1"/>
</dbReference>
<evidence type="ECO:0000256" key="4">
    <source>
        <dbReference type="ARBA" id="ARBA00009503"/>
    </source>
</evidence>
<dbReference type="GO" id="GO:0046654">
    <property type="term" value="P:tetrahydrofolate biosynthetic process"/>
    <property type="evidence" value="ECO:0007669"/>
    <property type="project" value="UniProtKB-UniPathway"/>
</dbReference>
<evidence type="ECO:0000256" key="3">
    <source>
        <dbReference type="ARBA" id="ARBA00004763"/>
    </source>
</evidence>
<dbReference type="FunFam" id="3.20.20.20:FF:000006">
    <property type="entry name" value="Dihydropteroate synthase"/>
    <property type="match status" value="1"/>
</dbReference>
<evidence type="ECO:0000313" key="16">
    <source>
        <dbReference type="Proteomes" id="UP000482209"/>
    </source>
</evidence>
<dbReference type="GO" id="GO:0046656">
    <property type="term" value="P:folic acid biosynthetic process"/>
    <property type="evidence" value="ECO:0007669"/>
    <property type="project" value="UniProtKB-KW"/>
</dbReference>
<evidence type="ECO:0000256" key="12">
    <source>
        <dbReference type="ARBA" id="ARBA00053449"/>
    </source>
</evidence>
<dbReference type="SUPFAM" id="SSF51717">
    <property type="entry name" value="Dihydropteroate synthetase-like"/>
    <property type="match status" value="1"/>
</dbReference>
<evidence type="ECO:0000256" key="2">
    <source>
        <dbReference type="ARBA" id="ARBA00001946"/>
    </source>
</evidence>
<feature type="domain" description="Pterin-binding" evidence="14">
    <location>
        <begin position="14"/>
        <end position="260"/>
    </location>
</feature>
<evidence type="ECO:0000313" key="15">
    <source>
        <dbReference type="EMBL" id="MSS64433.1"/>
    </source>
</evidence>
<sequence>MRIGNRDFAIGKHTYVMGILNVTPDSFSDGGSFNSLERAMSHVKEMIEEGADIIDVGGESTRPNHVQITEQEEIERVVPIIREIKKQYDIPVSIDTYKANVAREALKAGADFVNDIWGLKYDVNMASVVKEYDVPVCIMHNRDNTEYGDFLNDVMEDLKESLEIAKKAGIREEQIVLDPGVGFGKTLEMNLECVNRLEEFNRFGLPVLLGTSRKSMIGLTLDLPVTEREEGTMVTTVMGVMKGCGFVRVHNVKANVRAIKMTEAILKANGNKKK</sequence>